<sequence>MDYGMGMMTKTLRVQYPLLLLGPARRRRGMDLDAFLYSECVDSYVFDQRINLYVLVRCNDRLRTVCQRCTQASECGGAGLESPAIFLRFGNSSRSCRFYLEAVRASM</sequence>
<proteinExistence type="predicted"/>
<dbReference type="Proteomes" id="UP001595075">
    <property type="component" value="Unassembled WGS sequence"/>
</dbReference>
<reference evidence="1 2" key="1">
    <citation type="journal article" date="2024" name="Commun. Biol.">
        <title>Comparative genomic analysis of thermophilic fungi reveals convergent evolutionary adaptations and gene losses.</title>
        <authorList>
            <person name="Steindorff A.S."/>
            <person name="Aguilar-Pontes M.V."/>
            <person name="Robinson A.J."/>
            <person name="Andreopoulos B."/>
            <person name="LaButti K."/>
            <person name="Kuo A."/>
            <person name="Mondo S."/>
            <person name="Riley R."/>
            <person name="Otillar R."/>
            <person name="Haridas S."/>
            <person name="Lipzen A."/>
            <person name="Grimwood J."/>
            <person name="Schmutz J."/>
            <person name="Clum A."/>
            <person name="Reid I.D."/>
            <person name="Moisan M.C."/>
            <person name="Butler G."/>
            <person name="Nguyen T.T.M."/>
            <person name="Dewar K."/>
            <person name="Conant G."/>
            <person name="Drula E."/>
            <person name="Henrissat B."/>
            <person name="Hansel C."/>
            <person name="Singer S."/>
            <person name="Hutchinson M.I."/>
            <person name="de Vries R.P."/>
            <person name="Natvig D.O."/>
            <person name="Powell A.J."/>
            <person name="Tsang A."/>
            <person name="Grigoriev I.V."/>
        </authorList>
    </citation>
    <scope>NUCLEOTIDE SEQUENCE [LARGE SCALE GENOMIC DNA]</scope>
    <source>
        <strain evidence="1 2">CBS 494.80</strain>
    </source>
</reference>
<evidence type="ECO:0000313" key="2">
    <source>
        <dbReference type="Proteomes" id="UP001595075"/>
    </source>
</evidence>
<comment type="caution">
    <text evidence="1">The sequence shown here is derived from an EMBL/GenBank/DDBJ whole genome shotgun (WGS) entry which is preliminary data.</text>
</comment>
<evidence type="ECO:0000313" key="1">
    <source>
        <dbReference type="EMBL" id="KAL2064549.1"/>
    </source>
</evidence>
<organism evidence="1 2">
    <name type="scientific">Oculimacula yallundae</name>
    <dbReference type="NCBI Taxonomy" id="86028"/>
    <lineage>
        <taxon>Eukaryota</taxon>
        <taxon>Fungi</taxon>
        <taxon>Dikarya</taxon>
        <taxon>Ascomycota</taxon>
        <taxon>Pezizomycotina</taxon>
        <taxon>Leotiomycetes</taxon>
        <taxon>Helotiales</taxon>
        <taxon>Ploettnerulaceae</taxon>
        <taxon>Oculimacula</taxon>
    </lineage>
</organism>
<accession>A0ABR4C5K2</accession>
<gene>
    <name evidence="1" type="ORF">VTL71DRAFT_3686</name>
</gene>
<keyword evidence="2" id="KW-1185">Reference proteome</keyword>
<name>A0ABR4C5K2_9HELO</name>
<protein>
    <submittedName>
        <fullName evidence="1">Uncharacterized protein</fullName>
    </submittedName>
</protein>
<dbReference type="EMBL" id="JAZHXI010000013">
    <property type="protein sequence ID" value="KAL2064549.1"/>
    <property type="molecule type" value="Genomic_DNA"/>
</dbReference>